<sequence>MLCDDCKKKEACVHIVQLTREGSSEMNLCKSCAAKYSRAMAGLDDRDYSVSDFLRGVIQNMQEGAPNEEKAEREEEASSLVCPNCGMSYHDFRQMGKIGCSVCYETFRQALKPLLRRIHGTMVHRGKIPHRTGGALEIKQQIRLLRVRQKEAVASEAYEQAAECRDKIRELEARLAAEEAGGVETGDGAGKGKGEA</sequence>
<dbReference type="Proteomes" id="UP001559623">
    <property type="component" value="Unassembled WGS sequence"/>
</dbReference>
<evidence type="ECO:0000259" key="2">
    <source>
        <dbReference type="PROSITE" id="PS50151"/>
    </source>
</evidence>
<dbReference type="PANTHER" id="PTHR38430:SF1">
    <property type="entry name" value="PROTEIN-ARGININE KINASE ACTIVATOR PROTEIN"/>
    <property type="match status" value="1"/>
</dbReference>
<dbReference type="RefSeq" id="WP_368846449.1">
    <property type="nucleotide sequence ID" value="NZ_CP194411.1"/>
</dbReference>
<keyword evidence="4" id="KW-1185">Reference proteome</keyword>
<protein>
    <submittedName>
        <fullName evidence="3">UvrB/UvrC motif-containing protein</fullName>
    </submittedName>
</protein>
<feature type="domain" description="UVR" evidence="2">
    <location>
        <begin position="139"/>
        <end position="174"/>
    </location>
</feature>
<dbReference type="Gene3D" id="4.10.860.10">
    <property type="entry name" value="UVR domain"/>
    <property type="match status" value="1"/>
</dbReference>
<evidence type="ECO:0000256" key="1">
    <source>
        <dbReference type="SAM" id="Coils"/>
    </source>
</evidence>
<dbReference type="Pfam" id="PF02151">
    <property type="entry name" value="UVR"/>
    <property type="match status" value="1"/>
</dbReference>
<name>A0ABV3X3E8_9FIRM</name>
<dbReference type="InterPro" id="IPR025542">
    <property type="entry name" value="YacH"/>
</dbReference>
<evidence type="ECO:0000313" key="3">
    <source>
        <dbReference type="EMBL" id="MEX5284721.1"/>
    </source>
</evidence>
<reference evidence="3 4" key="1">
    <citation type="submission" date="2023-04" db="EMBL/GenBank/DDBJ databases">
        <title>Genome Sequence of Selenomonas sputigena ATCC 33150.</title>
        <authorList>
            <person name="Miller D.P."/>
            <person name="Anvari S."/>
            <person name="Polson S.W."/>
            <person name="Macdonald M."/>
            <person name="Mcdowell J.V."/>
        </authorList>
    </citation>
    <scope>NUCLEOTIDE SEQUENCE [LARGE SCALE GENOMIC DNA]</scope>
    <source>
        <strain evidence="3 4">ATCC 33150</strain>
    </source>
</reference>
<dbReference type="PANTHER" id="PTHR38430">
    <property type="entry name" value="PROTEIN-ARGININE KINASE ACTIVATOR PROTEIN"/>
    <property type="match status" value="1"/>
</dbReference>
<evidence type="ECO:0000313" key="4">
    <source>
        <dbReference type="Proteomes" id="UP001559623"/>
    </source>
</evidence>
<organism evidence="3 4">
    <name type="scientific">Selenomonas sputigena</name>
    <dbReference type="NCBI Taxonomy" id="69823"/>
    <lineage>
        <taxon>Bacteria</taxon>
        <taxon>Bacillati</taxon>
        <taxon>Bacillota</taxon>
        <taxon>Negativicutes</taxon>
        <taxon>Selenomonadales</taxon>
        <taxon>Selenomonadaceae</taxon>
        <taxon>Selenomonas</taxon>
    </lineage>
</organism>
<accession>A0ABV3X3E8</accession>
<comment type="caution">
    <text evidence="3">The sequence shown here is derived from an EMBL/GenBank/DDBJ whole genome shotgun (WGS) entry which is preliminary data.</text>
</comment>
<dbReference type="InterPro" id="IPR001943">
    <property type="entry name" value="UVR_dom"/>
</dbReference>
<proteinExistence type="predicted"/>
<dbReference type="PROSITE" id="PS50151">
    <property type="entry name" value="UVR"/>
    <property type="match status" value="1"/>
</dbReference>
<dbReference type="EMBL" id="JARVLH010000002">
    <property type="protein sequence ID" value="MEX5284721.1"/>
    <property type="molecule type" value="Genomic_DNA"/>
</dbReference>
<gene>
    <name evidence="3" type="ORF">QCO44_03565</name>
</gene>
<dbReference type="PIRSF" id="PIRSF015034">
    <property type="entry name" value="YacH"/>
    <property type="match status" value="1"/>
</dbReference>
<feature type="coiled-coil region" evidence="1">
    <location>
        <begin position="154"/>
        <end position="181"/>
    </location>
</feature>
<keyword evidence="1" id="KW-0175">Coiled coil</keyword>